<dbReference type="GO" id="GO:0003677">
    <property type="term" value="F:DNA binding"/>
    <property type="evidence" value="ECO:0007669"/>
    <property type="project" value="InterPro"/>
</dbReference>
<feature type="domain" description="HTH cro/C1-type" evidence="1">
    <location>
        <begin position="70"/>
        <end position="116"/>
    </location>
</feature>
<proteinExistence type="predicted"/>
<dbReference type="Proteomes" id="UP000283832">
    <property type="component" value="Unassembled WGS sequence"/>
</dbReference>
<comment type="caution">
    <text evidence="2">The sequence shown here is derived from an EMBL/GenBank/DDBJ whole genome shotgun (WGS) entry which is preliminary data.</text>
</comment>
<dbReference type="EMBL" id="QXEC01000006">
    <property type="protein sequence ID" value="RIV39332.1"/>
    <property type="molecule type" value="Genomic_DNA"/>
</dbReference>
<organism evidence="2 3">
    <name type="scientific">Micromonospora radicis</name>
    <dbReference type="NCBI Taxonomy" id="1894971"/>
    <lineage>
        <taxon>Bacteria</taxon>
        <taxon>Bacillati</taxon>
        <taxon>Actinomycetota</taxon>
        <taxon>Actinomycetes</taxon>
        <taxon>Micromonosporales</taxon>
        <taxon>Micromonosporaceae</taxon>
        <taxon>Micromonospora</taxon>
    </lineage>
</organism>
<reference evidence="2 3" key="1">
    <citation type="submission" date="2018-08" db="EMBL/GenBank/DDBJ databases">
        <title>Jishengella sp. nov., isolated from a root of Azadirachta indica A. Juss. var. siamensis Valenton.</title>
        <authorList>
            <person name="Kuncharoen N."/>
            <person name="Tanasupawat S."/>
            <person name="Kudo T."/>
            <person name="Ohkuma M."/>
        </authorList>
    </citation>
    <scope>NUCLEOTIDE SEQUENCE [LARGE SCALE GENOMIC DNA]</scope>
    <source>
        <strain evidence="2 3">AZ1-13</strain>
    </source>
</reference>
<protein>
    <submittedName>
        <fullName evidence="2">XRE family transcriptional regulator</fullName>
    </submittedName>
</protein>
<dbReference type="AlphaFoldDB" id="A0A418MWJ9"/>
<dbReference type="SUPFAM" id="SSF47413">
    <property type="entry name" value="lambda repressor-like DNA-binding domains"/>
    <property type="match status" value="1"/>
</dbReference>
<evidence type="ECO:0000313" key="3">
    <source>
        <dbReference type="Proteomes" id="UP000283832"/>
    </source>
</evidence>
<keyword evidence="3" id="KW-1185">Reference proteome</keyword>
<gene>
    <name evidence="2" type="ORF">D2L64_08310</name>
</gene>
<dbReference type="InterPro" id="IPR010982">
    <property type="entry name" value="Lambda_DNA-bd_dom_sf"/>
</dbReference>
<dbReference type="PROSITE" id="PS50943">
    <property type="entry name" value="HTH_CROC1"/>
    <property type="match status" value="1"/>
</dbReference>
<dbReference type="CDD" id="cd00093">
    <property type="entry name" value="HTH_XRE"/>
    <property type="match status" value="1"/>
</dbReference>
<dbReference type="Gene3D" id="1.10.260.40">
    <property type="entry name" value="lambda repressor-like DNA-binding domains"/>
    <property type="match status" value="1"/>
</dbReference>
<evidence type="ECO:0000313" key="2">
    <source>
        <dbReference type="EMBL" id="RIV39332.1"/>
    </source>
</evidence>
<dbReference type="Pfam" id="PF01381">
    <property type="entry name" value="HTH_3"/>
    <property type="match status" value="1"/>
</dbReference>
<sequence length="174" mass="18911">MGLRTRCGVTVSEGRATVGGVKDSDILATPFDSSAFEDEFAPYLAKATENPEVRAAYEDAQETHKILDSLVALRRALRLTQTAVARRMGIRQPAVSEFETEASDPRLSTIQRYARAVEGRIRISLELPAECDWVSPSVSAYSAEKPALAGSSVPVKRGNLARAWGAKSEWDLTA</sequence>
<dbReference type="InterPro" id="IPR001387">
    <property type="entry name" value="Cro/C1-type_HTH"/>
</dbReference>
<evidence type="ECO:0000259" key="1">
    <source>
        <dbReference type="PROSITE" id="PS50943"/>
    </source>
</evidence>
<name>A0A418MWJ9_9ACTN</name>
<accession>A0A418MWJ9</accession>
<dbReference type="SMART" id="SM00530">
    <property type="entry name" value="HTH_XRE"/>
    <property type="match status" value="1"/>
</dbReference>